<dbReference type="Pfam" id="PF13516">
    <property type="entry name" value="LRR_6"/>
    <property type="match status" value="1"/>
</dbReference>
<evidence type="ECO:0000256" key="2">
    <source>
        <dbReference type="ARBA" id="ARBA00022737"/>
    </source>
</evidence>
<dbReference type="InterPro" id="IPR001611">
    <property type="entry name" value="Leu-rich_rpt"/>
</dbReference>
<dbReference type="SMART" id="SM00368">
    <property type="entry name" value="LRR_RI"/>
    <property type="match status" value="5"/>
</dbReference>
<dbReference type="Ensembl" id="ENSMZET00005035375.1">
    <property type="protein sequence ID" value="ENSMZEP00005034177.1"/>
    <property type="gene ID" value="ENSMZEG00005025540.1"/>
</dbReference>
<protein>
    <recommendedName>
        <fullName evidence="5">NACHT LRR and PYD domain-containing protein</fullName>
    </recommendedName>
</protein>
<dbReference type="Gene3D" id="3.80.10.10">
    <property type="entry name" value="Ribonuclease Inhibitor"/>
    <property type="match status" value="2"/>
</dbReference>
<sequence length="385" mass="41751">MMDKNLSAEKSINLFHCLNELNDRSLVEEIQQSLRSGSLSTDELSPAQWSALVFILLSSEEDLDVFDLQKYSASEKALLRLLPVVKASNKALLSGCNLSERSCDALSSVLNSQSSSLKELDLSNNDLRDSGVKLLSAALQSPHCTLETLSRRPSTCCSGLQSPGGAVTATQSVGCSACAVVGEAEVKVNVKTMKSVHCSLHLSLLKDCDLSEISCDYLAAALKSNPSYPRVLDLSGTYKNLQDSGVKQLCVLLENPQCRFETLRSVTCFSCAEMNMMINKYEITLNLVYQNKMGNGGRNRDKGGRMDNNMGISMEILSHCDLSERSCEALASGLSSQTSNLRQLDLSNINLKDSGVKLLSEGLKSPRCTLETLRASDTQTGFLCG</sequence>
<dbReference type="PROSITE" id="PS51450">
    <property type="entry name" value="LRR"/>
    <property type="match status" value="1"/>
</dbReference>
<evidence type="ECO:0000313" key="4">
    <source>
        <dbReference type="Proteomes" id="UP000265160"/>
    </source>
</evidence>
<dbReference type="SUPFAM" id="SSF52047">
    <property type="entry name" value="RNI-like"/>
    <property type="match status" value="1"/>
</dbReference>
<evidence type="ECO:0000256" key="1">
    <source>
        <dbReference type="ARBA" id="ARBA00022614"/>
    </source>
</evidence>
<proteinExistence type="predicted"/>
<reference evidence="3" key="2">
    <citation type="submission" date="2025-09" db="UniProtKB">
        <authorList>
            <consortium name="Ensembl"/>
        </authorList>
    </citation>
    <scope>IDENTIFICATION</scope>
</reference>
<organism evidence="3 4">
    <name type="scientific">Maylandia zebra</name>
    <name type="common">zebra mbuna</name>
    <dbReference type="NCBI Taxonomy" id="106582"/>
    <lineage>
        <taxon>Eukaryota</taxon>
        <taxon>Metazoa</taxon>
        <taxon>Chordata</taxon>
        <taxon>Craniata</taxon>
        <taxon>Vertebrata</taxon>
        <taxon>Euteleostomi</taxon>
        <taxon>Actinopterygii</taxon>
        <taxon>Neopterygii</taxon>
        <taxon>Teleostei</taxon>
        <taxon>Neoteleostei</taxon>
        <taxon>Acanthomorphata</taxon>
        <taxon>Ovalentaria</taxon>
        <taxon>Cichlomorphae</taxon>
        <taxon>Cichliformes</taxon>
        <taxon>Cichlidae</taxon>
        <taxon>African cichlids</taxon>
        <taxon>Pseudocrenilabrinae</taxon>
        <taxon>Haplochromini</taxon>
        <taxon>Maylandia</taxon>
        <taxon>Maylandia zebra complex</taxon>
    </lineage>
</organism>
<dbReference type="AlphaFoldDB" id="A0A3P9DJ00"/>
<name>A0A3P9DJ00_9CICH</name>
<keyword evidence="1" id="KW-0433">Leucine-rich repeat</keyword>
<dbReference type="InterPro" id="IPR032675">
    <property type="entry name" value="LRR_dom_sf"/>
</dbReference>
<evidence type="ECO:0008006" key="5">
    <source>
        <dbReference type="Google" id="ProtNLM"/>
    </source>
</evidence>
<dbReference type="PANTHER" id="PTHR24106">
    <property type="entry name" value="NACHT, LRR AND CARD DOMAINS-CONTAINING"/>
    <property type="match status" value="1"/>
</dbReference>
<dbReference type="GeneTree" id="ENSGT01150000286915"/>
<dbReference type="InterPro" id="IPR051261">
    <property type="entry name" value="NLR"/>
</dbReference>
<accession>A0A3P9DJ00</accession>
<keyword evidence="4" id="KW-1185">Reference proteome</keyword>
<evidence type="ECO:0000313" key="3">
    <source>
        <dbReference type="Ensembl" id="ENSMZEP00005034177.1"/>
    </source>
</evidence>
<reference evidence="3" key="1">
    <citation type="submission" date="2025-08" db="UniProtKB">
        <authorList>
            <consortium name="Ensembl"/>
        </authorList>
    </citation>
    <scope>IDENTIFICATION</scope>
</reference>
<keyword evidence="2" id="KW-0677">Repeat</keyword>
<dbReference type="Proteomes" id="UP000265160">
    <property type="component" value="Unplaced"/>
</dbReference>